<evidence type="ECO:0000313" key="2">
    <source>
        <dbReference type="Proteomes" id="UP000014500"/>
    </source>
</evidence>
<protein>
    <submittedName>
        <fullName evidence="1">Uncharacterized protein</fullName>
    </submittedName>
</protein>
<reference evidence="1" key="2">
    <citation type="submission" date="2015-02" db="UniProtKB">
        <authorList>
            <consortium name="EnsemblMetazoa"/>
        </authorList>
    </citation>
    <scope>IDENTIFICATION</scope>
</reference>
<sequence>MKIEDVLLNLIPNKCDLQKISDFSLQNLLSSQVVVQTASLYNVLNKEAISRWLKTIKQEVEIFAFQITAQKCEHRLFSLTELVWSPRMEHADPHVVVDPDNFFPAVSRKGNIFYFRSLANNSGIEAIEESTGEIFSLLDQVLFDNFMSEISNSTEVFFRQTDTSSSFLCFNLESKTWRKLEFNNEINDCRWMILATDDGKYYFDVDNHGIKIIDTKFGTCVRKSKLDGSWEPIKTKTLCANFDKKLIFYHENDYGNLLIYDIAFDWWYTMALANVQFLLTLCVSCEGDHLLFEETDTDVHNVYSLKTRMKVTQYTYSEDFDGVIYFDASFNVQNSSLDGA</sequence>
<dbReference type="HOGENOM" id="CLU_817159_0_0_1"/>
<dbReference type="EnsemblMetazoa" id="SMAR003145-RA">
    <property type="protein sequence ID" value="SMAR003145-PA"/>
    <property type="gene ID" value="SMAR003145"/>
</dbReference>
<accession>T1IQ38</accession>
<dbReference type="InterPro" id="IPR011044">
    <property type="entry name" value="Quino_amine_DH_bsu"/>
</dbReference>
<name>T1IQ38_STRMM</name>
<dbReference type="SUPFAM" id="SSF50969">
    <property type="entry name" value="YVTN repeat-like/Quinoprotein amine dehydrogenase"/>
    <property type="match status" value="1"/>
</dbReference>
<proteinExistence type="predicted"/>
<dbReference type="AlphaFoldDB" id="T1IQ38"/>
<reference evidence="2" key="1">
    <citation type="submission" date="2011-05" db="EMBL/GenBank/DDBJ databases">
        <authorList>
            <person name="Richards S.R."/>
            <person name="Qu J."/>
            <person name="Jiang H."/>
            <person name="Jhangiani S.N."/>
            <person name="Agravi P."/>
            <person name="Goodspeed R."/>
            <person name="Gross S."/>
            <person name="Mandapat C."/>
            <person name="Jackson L."/>
            <person name="Mathew T."/>
            <person name="Pu L."/>
            <person name="Thornton R."/>
            <person name="Saada N."/>
            <person name="Wilczek-Boney K.B."/>
            <person name="Lee S."/>
            <person name="Kovar C."/>
            <person name="Wu Y."/>
            <person name="Scherer S.E."/>
            <person name="Worley K.C."/>
            <person name="Muzny D.M."/>
            <person name="Gibbs R."/>
        </authorList>
    </citation>
    <scope>NUCLEOTIDE SEQUENCE</scope>
    <source>
        <strain evidence="2">Brora</strain>
    </source>
</reference>
<dbReference type="EMBL" id="JH431284">
    <property type="status" value="NOT_ANNOTATED_CDS"/>
    <property type="molecule type" value="Genomic_DNA"/>
</dbReference>
<dbReference type="PhylomeDB" id="T1IQ38"/>
<dbReference type="Proteomes" id="UP000014500">
    <property type="component" value="Unassembled WGS sequence"/>
</dbReference>
<organism evidence="1 2">
    <name type="scientific">Strigamia maritima</name>
    <name type="common">European centipede</name>
    <name type="synonym">Geophilus maritimus</name>
    <dbReference type="NCBI Taxonomy" id="126957"/>
    <lineage>
        <taxon>Eukaryota</taxon>
        <taxon>Metazoa</taxon>
        <taxon>Ecdysozoa</taxon>
        <taxon>Arthropoda</taxon>
        <taxon>Myriapoda</taxon>
        <taxon>Chilopoda</taxon>
        <taxon>Pleurostigmophora</taxon>
        <taxon>Geophilomorpha</taxon>
        <taxon>Linotaeniidae</taxon>
        <taxon>Strigamia</taxon>
    </lineage>
</organism>
<keyword evidence="2" id="KW-1185">Reference proteome</keyword>
<evidence type="ECO:0000313" key="1">
    <source>
        <dbReference type="EnsemblMetazoa" id="SMAR003145-PA"/>
    </source>
</evidence>